<feature type="compositionally biased region" description="Polar residues" evidence="1">
    <location>
        <begin position="393"/>
        <end position="402"/>
    </location>
</feature>
<feature type="region of interest" description="Disordered" evidence="1">
    <location>
        <begin position="373"/>
        <end position="402"/>
    </location>
</feature>
<evidence type="ECO:0000313" key="3">
    <source>
        <dbReference type="EMBL" id="CAF9934556.1"/>
    </source>
</evidence>
<feature type="signal peptide" evidence="2">
    <location>
        <begin position="1"/>
        <end position="19"/>
    </location>
</feature>
<organism evidence="3 4">
    <name type="scientific">Heterodermia speciosa</name>
    <dbReference type="NCBI Taxonomy" id="116794"/>
    <lineage>
        <taxon>Eukaryota</taxon>
        <taxon>Fungi</taxon>
        <taxon>Dikarya</taxon>
        <taxon>Ascomycota</taxon>
        <taxon>Pezizomycotina</taxon>
        <taxon>Lecanoromycetes</taxon>
        <taxon>OSLEUM clade</taxon>
        <taxon>Lecanoromycetidae</taxon>
        <taxon>Caliciales</taxon>
        <taxon>Physciaceae</taxon>
        <taxon>Heterodermia</taxon>
    </lineage>
</organism>
<evidence type="ECO:0000256" key="1">
    <source>
        <dbReference type="SAM" id="MobiDB-lite"/>
    </source>
</evidence>
<evidence type="ECO:0000313" key="4">
    <source>
        <dbReference type="Proteomes" id="UP000664521"/>
    </source>
</evidence>
<feature type="compositionally biased region" description="Basic and acidic residues" evidence="1">
    <location>
        <begin position="373"/>
        <end position="382"/>
    </location>
</feature>
<gene>
    <name evidence="3" type="ORF">HETSPECPRED_009266</name>
</gene>
<keyword evidence="2" id="KW-0732">Signal</keyword>
<comment type="caution">
    <text evidence="3">The sequence shown here is derived from an EMBL/GenBank/DDBJ whole genome shotgun (WGS) entry which is preliminary data.</text>
</comment>
<dbReference type="AlphaFoldDB" id="A0A8H3FYE2"/>
<evidence type="ECO:0000256" key="2">
    <source>
        <dbReference type="SAM" id="SignalP"/>
    </source>
</evidence>
<dbReference type="PANTHER" id="PTHR28022:SF1">
    <property type="entry name" value="GPI MANNOSYLTRANSFERASE 2 SUBUNIT PGA1"/>
    <property type="match status" value="1"/>
</dbReference>
<reference evidence="3" key="1">
    <citation type="submission" date="2021-03" db="EMBL/GenBank/DDBJ databases">
        <authorList>
            <person name="Tagirdzhanova G."/>
        </authorList>
    </citation>
    <scope>NUCLEOTIDE SEQUENCE</scope>
</reference>
<dbReference type="GO" id="GO:0000030">
    <property type="term" value="F:mannosyltransferase activity"/>
    <property type="evidence" value="ECO:0007669"/>
    <property type="project" value="TreeGrafter"/>
</dbReference>
<dbReference type="PANTHER" id="PTHR28022">
    <property type="entry name" value="GPI MANNOSYLTRANSFERASE 2 SUBUNIT PGA1"/>
    <property type="match status" value="1"/>
</dbReference>
<feature type="region of interest" description="Disordered" evidence="1">
    <location>
        <begin position="207"/>
        <end position="275"/>
    </location>
</feature>
<keyword evidence="4" id="KW-1185">Reference proteome</keyword>
<dbReference type="Proteomes" id="UP000664521">
    <property type="component" value="Unassembled WGS sequence"/>
</dbReference>
<protein>
    <recommendedName>
        <fullName evidence="5">F-box domain-containing protein</fullName>
    </recommendedName>
</protein>
<name>A0A8H3FYE2_9LECA</name>
<dbReference type="GO" id="GO:0006506">
    <property type="term" value="P:GPI anchor biosynthetic process"/>
    <property type="evidence" value="ECO:0007669"/>
    <property type="project" value="TreeGrafter"/>
</dbReference>
<accession>A0A8H3FYE2</accession>
<dbReference type="GO" id="GO:0005789">
    <property type="term" value="C:endoplasmic reticulum membrane"/>
    <property type="evidence" value="ECO:0007669"/>
    <property type="project" value="TreeGrafter"/>
</dbReference>
<proteinExistence type="predicted"/>
<dbReference type="EMBL" id="CAJPDS010000076">
    <property type="protein sequence ID" value="CAF9934556.1"/>
    <property type="molecule type" value="Genomic_DNA"/>
</dbReference>
<dbReference type="OrthoDB" id="3360032at2759"/>
<feature type="chain" id="PRO_5034111933" description="F-box domain-containing protein" evidence="2">
    <location>
        <begin position="20"/>
        <end position="402"/>
    </location>
</feature>
<dbReference type="InterPro" id="IPR019433">
    <property type="entry name" value="GPI_ManTrfase_II_coact_Pga1"/>
</dbReference>
<sequence length="402" mass="44438">MRLTTFLLCFLPVIASVLANVEKTIFIAPEAIEIPQQHPNLNDLHLDVLTTENPTLRTLLPASFPKPPNTRGTISWFLLENLRQTQRHEVRICWPATQPTSFTLDTYTLSEVFASPELISSLASYSEDRESTSDPPRTAARDPRHASVLFLRVIAAADYFTTNKTLMREVSPVNADIILDPFIFNILPRSLLPTGIYLIEAKNTIKPPTGKTELLPDPDPDESTKKHLPLHDSGTTAQGPRNSRIVLAHEPQPSTKPPPSPTPQTSNRTMSILPQPPPPISLLPPELWFLIIANLDLPSLEKALCAFYTLFRSLSIIERTTPPTLLPALLRWLNDASGTQELVTKYPFEVLDAIFQLLEPREKVKVAMGLWKRKDGGQKGEGGEQVGSGEMLPSSSEAGSGG</sequence>
<evidence type="ECO:0008006" key="5">
    <source>
        <dbReference type="Google" id="ProtNLM"/>
    </source>
</evidence>
<dbReference type="GO" id="GO:0031501">
    <property type="term" value="C:mannosyltransferase complex"/>
    <property type="evidence" value="ECO:0007669"/>
    <property type="project" value="TreeGrafter"/>
</dbReference>